<dbReference type="Proteomes" id="UP000053480">
    <property type="component" value="Unassembled WGS sequence"/>
</dbReference>
<evidence type="ECO:0000313" key="2">
    <source>
        <dbReference type="Proteomes" id="UP000053480"/>
    </source>
</evidence>
<proteinExistence type="predicted"/>
<reference evidence="1" key="1">
    <citation type="submission" date="2024-07" db="EMBL/GenBank/DDBJ databases">
        <title>Metagenome and Metagenome-Assembled Genomes of Archaea from a hot spring from the geothermal field of Los Azufres, Mexico.</title>
        <authorList>
            <person name="Marin-Paredes R."/>
            <person name="Martinez-Romero E."/>
            <person name="Servin-Garciduenas L.E."/>
        </authorList>
    </citation>
    <scope>NUCLEOTIDE SEQUENCE</scope>
    <source>
        <strain evidence="1">AZ1-454</strain>
    </source>
</reference>
<protein>
    <submittedName>
        <fullName evidence="1">ATP-dependent DNA helicase</fullName>
        <ecNumber evidence="1">3.6.4.12</ecNumber>
    </submittedName>
</protein>
<sequence length="541" mass="61957">MDLRHWQSAIKDKVVEYLKNGFLVALQAPTGSGKTLFSLLVSFEVKPRVLFVVRTHNEFFPVYREAKRLGKTFSFLVGKNTACPFSDGNADPEDIKCSSCDIFAPAKVEVNDTPFNFLRRLKKEGVEKGFCPYYSLLENLGEFEVVAVTYPYLFLPYLREGLGLDLREFAVVVDEAHNLDYLNDLEERRLTQNVINMAKREVTSEEAKKVLEKVEANFKQVVKAEEKYILVEGFSPLEDWELEVLEGEYDRVREEAIRRRKVSKIHLGSVIKFYKSTRLNKVFSYRGSLVSKPLTPSQYLSVLNEDTAFLLMSGTLQPLEYMRKVMGITRKVLYVDVEKEVKERLTGRVNCLLATDVTSSYPLRTKEMWKRYASYVLKVFYSARGNVLAVFPSYQVMGEVMEYVKVRKFVEGDNSTLEELEEKVKEGKTVIAVVARGKFSEGIELTENGKSLISDVVIAGVPYPPVDDYLRLRAQEIAKQGDGRVEELLVKIPASISVKQAIGRAIRSPEDEVNVWLLDKRFENVWWKARLKCFNPAKVKL</sequence>
<gene>
    <name evidence="1" type="ORF">TQ35_0005865</name>
</gene>
<accession>A0ACC6TPA1</accession>
<comment type="caution">
    <text evidence="1">The sequence shown here is derived from an EMBL/GenBank/DDBJ whole genome shotgun (WGS) entry which is preliminary data.</text>
</comment>
<keyword evidence="1" id="KW-0547">Nucleotide-binding</keyword>
<dbReference type="EC" id="3.6.4.12" evidence="1"/>
<evidence type="ECO:0000313" key="1">
    <source>
        <dbReference type="EMBL" id="MEW9491712.1"/>
    </source>
</evidence>
<dbReference type="EMBL" id="JZWS03000006">
    <property type="protein sequence ID" value="MEW9491712.1"/>
    <property type="molecule type" value="Genomic_DNA"/>
</dbReference>
<keyword evidence="1" id="KW-0378">Hydrolase</keyword>
<organism evidence="1 2">
    <name type="scientific">Candidatus Aramenus sulfurataquae</name>
    <dbReference type="NCBI Taxonomy" id="1326980"/>
    <lineage>
        <taxon>Archaea</taxon>
        <taxon>Thermoproteota</taxon>
        <taxon>Thermoprotei</taxon>
        <taxon>Sulfolobales</taxon>
        <taxon>Sulfolobaceae</taxon>
        <taxon>Candidatus Aramenus</taxon>
    </lineage>
</organism>
<keyword evidence="1" id="KW-0067">ATP-binding</keyword>
<name>A0ACC6TPA1_9CREN</name>
<keyword evidence="1" id="KW-0347">Helicase</keyword>